<dbReference type="GO" id="GO:0005829">
    <property type="term" value="C:cytosol"/>
    <property type="evidence" value="ECO:0007669"/>
    <property type="project" value="TreeGrafter"/>
</dbReference>
<dbReference type="CDD" id="cd00038">
    <property type="entry name" value="CAP_ED"/>
    <property type="match status" value="1"/>
</dbReference>
<evidence type="ECO:0000256" key="2">
    <source>
        <dbReference type="ARBA" id="ARBA00023125"/>
    </source>
</evidence>
<keyword evidence="7" id="KW-1185">Reference proteome</keyword>
<feature type="domain" description="Cyclic nucleotide-binding" evidence="4">
    <location>
        <begin position="21"/>
        <end position="141"/>
    </location>
</feature>
<proteinExistence type="predicted"/>
<organism evidence="6 7">
    <name type="scientific">Rhizobium straminoryzae</name>
    <dbReference type="NCBI Taxonomy" id="1387186"/>
    <lineage>
        <taxon>Bacteria</taxon>
        <taxon>Pseudomonadati</taxon>
        <taxon>Pseudomonadota</taxon>
        <taxon>Alphaproteobacteria</taxon>
        <taxon>Hyphomicrobiales</taxon>
        <taxon>Rhizobiaceae</taxon>
        <taxon>Rhizobium/Agrobacterium group</taxon>
        <taxon>Rhizobium</taxon>
    </lineage>
</organism>
<dbReference type="PANTHER" id="PTHR24567:SF26">
    <property type="entry name" value="REGULATORY PROTEIN YEIL"/>
    <property type="match status" value="1"/>
</dbReference>
<comment type="caution">
    <text evidence="6">The sequence shown here is derived from an EMBL/GenBank/DDBJ whole genome shotgun (WGS) entry which is preliminary data.</text>
</comment>
<evidence type="ECO:0000313" key="6">
    <source>
        <dbReference type="EMBL" id="TRL35946.1"/>
    </source>
</evidence>
<dbReference type="Pfam" id="PF00027">
    <property type="entry name" value="cNMP_binding"/>
    <property type="match status" value="1"/>
</dbReference>
<dbReference type="InterPro" id="IPR012318">
    <property type="entry name" value="HTH_CRP"/>
</dbReference>
<dbReference type="AlphaFoldDB" id="A0A549T257"/>
<dbReference type="InterPro" id="IPR014710">
    <property type="entry name" value="RmlC-like_jellyroll"/>
</dbReference>
<dbReference type="SUPFAM" id="SSF46785">
    <property type="entry name" value="Winged helix' DNA-binding domain"/>
    <property type="match status" value="1"/>
</dbReference>
<gene>
    <name evidence="6" type="ORF">FNA46_18985</name>
</gene>
<dbReference type="GO" id="GO:0003677">
    <property type="term" value="F:DNA binding"/>
    <property type="evidence" value="ECO:0007669"/>
    <property type="project" value="UniProtKB-KW"/>
</dbReference>
<dbReference type="PANTHER" id="PTHR24567">
    <property type="entry name" value="CRP FAMILY TRANSCRIPTIONAL REGULATORY PROTEIN"/>
    <property type="match status" value="1"/>
</dbReference>
<dbReference type="GO" id="GO:0003700">
    <property type="term" value="F:DNA-binding transcription factor activity"/>
    <property type="evidence" value="ECO:0007669"/>
    <property type="project" value="TreeGrafter"/>
</dbReference>
<evidence type="ECO:0000313" key="7">
    <source>
        <dbReference type="Proteomes" id="UP000316801"/>
    </source>
</evidence>
<dbReference type="SUPFAM" id="SSF51206">
    <property type="entry name" value="cAMP-binding domain-like"/>
    <property type="match status" value="1"/>
</dbReference>
<dbReference type="InterPro" id="IPR036390">
    <property type="entry name" value="WH_DNA-bd_sf"/>
</dbReference>
<feature type="domain" description="HTH crp-type" evidence="5">
    <location>
        <begin position="155"/>
        <end position="223"/>
    </location>
</feature>
<evidence type="ECO:0000259" key="5">
    <source>
        <dbReference type="PROSITE" id="PS51063"/>
    </source>
</evidence>
<dbReference type="InterPro" id="IPR036388">
    <property type="entry name" value="WH-like_DNA-bd_sf"/>
</dbReference>
<dbReference type="PROSITE" id="PS51063">
    <property type="entry name" value="HTH_CRP_2"/>
    <property type="match status" value="1"/>
</dbReference>
<dbReference type="SMART" id="SM00100">
    <property type="entry name" value="cNMP"/>
    <property type="match status" value="1"/>
</dbReference>
<dbReference type="InterPro" id="IPR000595">
    <property type="entry name" value="cNMP-bd_dom"/>
</dbReference>
<dbReference type="SMART" id="SM00419">
    <property type="entry name" value="HTH_CRP"/>
    <property type="match status" value="1"/>
</dbReference>
<evidence type="ECO:0000256" key="1">
    <source>
        <dbReference type="ARBA" id="ARBA00023015"/>
    </source>
</evidence>
<dbReference type="Proteomes" id="UP000316801">
    <property type="component" value="Unassembled WGS sequence"/>
</dbReference>
<name>A0A549T257_9HYPH</name>
<keyword evidence="3" id="KW-0804">Transcription</keyword>
<dbReference type="EMBL" id="VJMG01000059">
    <property type="protein sequence ID" value="TRL35946.1"/>
    <property type="molecule type" value="Genomic_DNA"/>
</dbReference>
<dbReference type="Pfam" id="PF13545">
    <property type="entry name" value="HTH_Crp_2"/>
    <property type="match status" value="1"/>
</dbReference>
<evidence type="ECO:0000259" key="4">
    <source>
        <dbReference type="PROSITE" id="PS50042"/>
    </source>
</evidence>
<sequence length="228" mass="25191">MLDRNHRANHRERSLLSKTGFMRALSPSALARLLDSAHITALPARATIFREGEPAMAFYALLSGYVRLYRVSRDGRQADIRICGPGDIFAECLIYGGDIYRFNAQAAENVSLARFDMQDVRELAEQDPTVSKAIMATLSDHLLSTMDCVVNDRLHTAPQRVADYLLTRCPSDNGPASIRLPYQKSLLAGMLGLAPEALSRAFSSLRRTGVTVRGRVIQIGDVEALKEI</sequence>
<dbReference type="Gene3D" id="2.60.120.10">
    <property type="entry name" value="Jelly Rolls"/>
    <property type="match status" value="1"/>
</dbReference>
<accession>A0A549T257</accession>
<keyword evidence="2" id="KW-0238">DNA-binding</keyword>
<dbReference type="InterPro" id="IPR050397">
    <property type="entry name" value="Env_Response_Regulators"/>
</dbReference>
<evidence type="ECO:0000256" key="3">
    <source>
        <dbReference type="ARBA" id="ARBA00023163"/>
    </source>
</evidence>
<dbReference type="RefSeq" id="WP_143126782.1">
    <property type="nucleotide sequence ID" value="NZ_VJMG01000059.1"/>
</dbReference>
<dbReference type="InterPro" id="IPR018490">
    <property type="entry name" value="cNMP-bd_dom_sf"/>
</dbReference>
<reference evidence="6 7" key="1">
    <citation type="submission" date="2019-07" db="EMBL/GenBank/DDBJ databases">
        <title>Ln-dependent methylotrophs.</title>
        <authorList>
            <person name="Tani A."/>
        </authorList>
    </citation>
    <scope>NUCLEOTIDE SEQUENCE [LARGE SCALE GENOMIC DNA]</scope>
    <source>
        <strain evidence="6 7">SM12</strain>
    </source>
</reference>
<dbReference type="Gene3D" id="1.10.10.10">
    <property type="entry name" value="Winged helix-like DNA-binding domain superfamily/Winged helix DNA-binding domain"/>
    <property type="match status" value="1"/>
</dbReference>
<protein>
    <submittedName>
        <fullName evidence="6">Crp/Fnr family transcriptional regulator</fullName>
    </submittedName>
</protein>
<keyword evidence="1" id="KW-0805">Transcription regulation</keyword>
<dbReference type="PROSITE" id="PS50042">
    <property type="entry name" value="CNMP_BINDING_3"/>
    <property type="match status" value="1"/>
</dbReference>